<dbReference type="InterPro" id="IPR019734">
    <property type="entry name" value="TPR_rpt"/>
</dbReference>
<dbReference type="Gene3D" id="1.25.40.10">
    <property type="entry name" value="Tetratricopeptide repeat domain"/>
    <property type="match status" value="2"/>
</dbReference>
<feature type="compositionally biased region" description="Low complexity" evidence="3">
    <location>
        <begin position="596"/>
        <end position="605"/>
    </location>
</feature>
<evidence type="ECO:0000313" key="4">
    <source>
        <dbReference type="EMBL" id="CAK9068806.1"/>
    </source>
</evidence>
<dbReference type="InterPro" id="IPR050754">
    <property type="entry name" value="FKBP4/5/8-like"/>
</dbReference>
<sequence>MAVCQQDAETSDPERTALSQTPKWFFHTYSSRSWAYRLSVLARGAVVKAVPWCRGYSDWFYVMRFAACWAAELVTVALLGLEVSDSPPKGCTGGQVPRTEPLWAFCLALRPFLPAFQQSIAEQAKSGRESFWAHYDAQAKDAVQLTRQVGPPTMRWLRRCWQRVLKADWQSTRQWLSEGCRCLMRLARLLSSLRPGARKALQSQLEHLGRECEEVKEIFKAGKLEEAEDRYQQLLSRVQALTSEAPFQDVRKEEVRIWTNLALCQKKQGRVGDAASSASRALELEPYNVKARFLRGSCQPDAREAIEDLAKAFTLEPTLMEAKREWLLRRKGEDTWTKAEVLAIMADVTRVQQCVQEAVSLLGQTHLQSREKEPLSLMEAHELVRTQGLPKDPLKDYGLSTETFHELLGTYQDEPEVILRAQQMMHPPGRGDRQRARQMTIEQIVQTHEAMGAVLRRMLEELRALDPAQLMRLELQLLEATAELLSYLEVSALQIHPEDVEEAISMNEYQLQNNPDFMKSSEDLANLMQELLEVTEQLRELIAKAVAFLSGATGRSTQEKEQFLVDKGLSQEQIQEAYRRIEESKGRPGSSSQALPGAGAAMPGAPAMPQPPQTPQPPVRPMPPSRPSPVTPSYPSGPGYQAPPYPSNPYQQAPAPYGPVPPVPPMMYQGYPLPLEPPSTGGPWWAWLLGGLGAGLVSTYLANPFRLRPEDGLEAAEFFTDTPEKPKQESDLPKQSDTGGEPDNKASYEELLSLLRQQSEEAKANVSMCAKTLQQTQAAHPKGVWITGRWGSGPTDSLCTEFFLAAQLKPIARSRRNSAGSSRMADPMARVLQNLVEVMCQKDGKTEEEVLADLATPQGMEMFVKMMKIGASGAAGSLEKTQTLARGCGRAIMYVDYILKYCPWLQPEDKQSPKGPADSKHGCMFKDCKGEDQHLYFGLDLASANGFYPSRFTMFMPKVRWYASEHMADPADYLGTKMMEDCIEYMTTAPKEAEEPKLKRPKTEAKGSSDLLEMEGDPPEDEEDKTSEDEMEAWLCSLDTEDSRQSAKLLRGRTSCVDVTEEMWPSVEHLQGFCSVVLCTSLLTQVGYREPLIWTDVLQGAAQLLEEGGILLMYDTEKWGDFANVEKMTQQIKKAQLDLELLERQEPVDFSDDPDGRMFTVAFRKTGSSARKSCEWLVEKAEQLKQAGNSYYSNLAKCRDAREKLSSSPRVAALWKSVACYVQGLDCLSLARSQSVEERSSQMNHISSRLYSNLAAAYLELGETADTYEHALRVIDLALVCDPDWDRAKERKEKIQKALSMRPHDAGA</sequence>
<feature type="compositionally biased region" description="Pro residues" evidence="3">
    <location>
        <begin position="606"/>
        <end position="632"/>
    </location>
</feature>
<accession>A0ABP0NZ02</accession>
<evidence type="ECO:0000256" key="1">
    <source>
        <dbReference type="PROSITE-ProRule" id="PRU00339"/>
    </source>
</evidence>
<dbReference type="InterPro" id="IPR011990">
    <property type="entry name" value="TPR-like_helical_dom_sf"/>
</dbReference>
<feature type="region of interest" description="Disordered" evidence="3">
    <location>
        <begin position="719"/>
        <end position="745"/>
    </location>
</feature>
<keyword evidence="1" id="KW-0802">TPR repeat</keyword>
<reference evidence="4 5" key="1">
    <citation type="submission" date="2024-02" db="EMBL/GenBank/DDBJ databases">
        <authorList>
            <person name="Chen Y."/>
            <person name="Shah S."/>
            <person name="Dougan E. K."/>
            <person name="Thang M."/>
            <person name="Chan C."/>
        </authorList>
    </citation>
    <scope>NUCLEOTIDE SEQUENCE [LARGE SCALE GENOMIC DNA]</scope>
</reference>
<feature type="compositionally biased region" description="Acidic residues" evidence="3">
    <location>
        <begin position="1012"/>
        <end position="1030"/>
    </location>
</feature>
<dbReference type="SMART" id="SM00028">
    <property type="entry name" value="TPR"/>
    <property type="match status" value="2"/>
</dbReference>
<dbReference type="Gene3D" id="1.10.10.10">
    <property type="entry name" value="Winged helix-like DNA-binding domain superfamily/Winged helix DNA-binding domain"/>
    <property type="match status" value="1"/>
</dbReference>
<keyword evidence="2" id="KW-0175">Coiled coil</keyword>
<evidence type="ECO:0000256" key="3">
    <source>
        <dbReference type="SAM" id="MobiDB-lite"/>
    </source>
</evidence>
<name>A0ABP0NZ02_9DINO</name>
<dbReference type="EMBL" id="CAXAMN010022362">
    <property type="protein sequence ID" value="CAK9068806.1"/>
    <property type="molecule type" value="Genomic_DNA"/>
</dbReference>
<protein>
    <submittedName>
        <fullName evidence="4">Uncharacterized protein</fullName>
    </submittedName>
</protein>
<dbReference type="PANTHER" id="PTHR46512:SF1">
    <property type="entry name" value="PEPTIDYLPROLYL ISOMERASE"/>
    <property type="match status" value="1"/>
</dbReference>
<feature type="compositionally biased region" description="Basic and acidic residues" evidence="3">
    <location>
        <begin position="722"/>
        <end position="734"/>
    </location>
</feature>
<feature type="region of interest" description="Disordered" evidence="3">
    <location>
        <begin position="993"/>
        <end position="1030"/>
    </location>
</feature>
<organism evidence="4 5">
    <name type="scientific">Durusdinium trenchii</name>
    <dbReference type="NCBI Taxonomy" id="1381693"/>
    <lineage>
        <taxon>Eukaryota</taxon>
        <taxon>Sar</taxon>
        <taxon>Alveolata</taxon>
        <taxon>Dinophyceae</taxon>
        <taxon>Suessiales</taxon>
        <taxon>Symbiodiniaceae</taxon>
        <taxon>Durusdinium</taxon>
    </lineage>
</organism>
<dbReference type="PROSITE" id="PS50005">
    <property type="entry name" value="TPR"/>
    <property type="match status" value="1"/>
</dbReference>
<evidence type="ECO:0000256" key="2">
    <source>
        <dbReference type="SAM" id="Coils"/>
    </source>
</evidence>
<feature type="region of interest" description="Disordered" evidence="3">
    <location>
        <begin position="580"/>
        <end position="653"/>
    </location>
</feature>
<dbReference type="Proteomes" id="UP001642484">
    <property type="component" value="Unassembled WGS sequence"/>
</dbReference>
<keyword evidence="5" id="KW-1185">Reference proteome</keyword>
<dbReference type="InterPro" id="IPR036388">
    <property type="entry name" value="WH-like_DNA-bd_sf"/>
</dbReference>
<evidence type="ECO:0000313" key="5">
    <source>
        <dbReference type="Proteomes" id="UP001642484"/>
    </source>
</evidence>
<dbReference type="SUPFAM" id="SSF48452">
    <property type="entry name" value="TPR-like"/>
    <property type="match status" value="2"/>
</dbReference>
<proteinExistence type="predicted"/>
<comment type="caution">
    <text evidence="4">The sequence shown here is derived from an EMBL/GenBank/DDBJ whole genome shotgun (WGS) entry which is preliminary data.</text>
</comment>
<feature type="coiled-coil region" evidence="2">
    <location>
        <begin position="198"/>
        <end position="244"/>
    </location>
</feature>
<feature type="compositionally biased region" description="Basic and acidic residues" evidence="3">
    <location>
        <begin position="993"/>
        <end position="1007"/>
    </location>
</feature>
<feature type="repeat" description="TPR" evidence="1">
    <location>
        <begin position="255"/>
        <end position="288"/>
    </location>
</feature>
<dbReference type="PANTHER" id="PTHR46512">
    <property type="entry name" value="PEPTIDYLPROLYL ISOMERASE"/>
    <property type="match status" value="1"/>
</dbReference>
<gene>
    <name evidence="4" type="ORF">CCMP2556_LOCUS33816</name>
</gene>